<protein>
    <submittedName>
        <fullName evidence="1">Uncharacterized protein</fullName>
    </submittedName>
</protein>
<dbReference type="KEGG" id="ddl:Desdi_1393"/>
<dbReference type="EMBL" id="CP003344">
    <property type="protein sequence ID" value="AGA68896.1"/>
    <property type="molecule type" value="Genomic_DNA"/>
</dbReference>
<evidence type="ECO:0000313" key="1">
    <source>
        <dbReference type="EMBL" id="AGA68896.1"/>
    </source>
</evidence>
<keyword evidence="2" id="KW-1185">Reference proteome</keyword>
<dbReference type="Proteomes" id="UP000010797">
    <property type="component" value="Chromosome"/>
</dbReference>
<evidence type="ECO:0000313" key="2">
    <source>
        <dbReference type="Proteomes" id="UP000010797"/>
    </source>
</evidence>
<reference evidence="2" key="1">
    <citation type="submission" date="2012-02" db="EMBL/GenBank/DDBJ databases">
        <title>Complete sequence of Desulfitobacterium dichloroeliminans LMG P-21439.</title>
        <authorList>
            <person name="Lucas S."/>
            <person name="Han J."/>
            <person name="Lapidus A."/>
            <person name="Cheng J.-F."/>
            <person name="Goodwin L."/>
            <person name="Pitluck S."/>
            <person name="Peters L."/>
            <person name="Ovchinnikova G."/>
            <person name="Teshima H."/>
            <person name="Detter J.C."/>
            <person name="Han C."/>
            <person name="Tapia R."/>
            <person name="Land M."/>
            <person name="Hauser L."/>
            <person name="Kyrpides N."/>
            <person name="Ivanova N."/>
            <person name="Pagani I."/>
            <person name="Kruse T."/>
            <person name="de Vos W.M."/>
            <person name="Boon N."/>
            <person name="Smidt H."/>
            <person name="Woyke T."/>
        </authorList>
    </citation>
    <scope>NUCLEOTIDE SEQUENCE [LARGE SCALE GENOMIC DNA]</scope>
    <source>
        <strain evidence="2">LMG P-21439 / DCA1</strain>
    </source>
</reference>
<organism evidence="1 2">
    <name type="scientific">Desulfitobacterium dichloroeliminans (strain LMG P-21439 / DCA1)</name>
    <dbReference type="NCBI Taxonomy" id="871963"/>
    <lineage>
        <taxon>Bacteria</taxon>
        <taxon>Bacillati</taxon>
        <taxon>Bacillota</taxon>
        <taxon>Clostridia</taxon>
        <taxon>Eubacteriales</taxon>
        <taxon>Desulfitobacteriaceae</taxon>
        <taxon>Desulfitobacterium</taxon>
    </lineage>
</organism>
<dbReference type="AlphaFoldDB" id="L0F8B1"/>
<name>L0F8B1_DESDL</name>
<proteinExistence type="predicted"/>
<dbReference type="HOGENOM" id="CLU_185932_0_0_9"/>
<gene>
    <name evidence="1" type="ordered locus">Desdi_1393</name>
</gene>
<sequence length="93" mass="10305">MCECLPFFRAGVCVDRENNVGGYEMVKKIKLKCPNCGRRIADYSGNAEALALVAETSEAESDVLSLKCHLCKSQVSIMLENSEVYKINKSRTP</sequence>
<accession>L0F8B1</accession>